<organism evidence="4">
    <name type="scientific">Caenorhabditis brenneri</name>
    <name type="common">Nematode worm</name>
    <dbReference type="NCBI Taxonomy" id="135651"/>
    <lineage>
        <taxon>Eukaryota</taxon>
        <taxon>Metazoa</taxon>
        <taxon>Ecdysozoa</taxon>
        <taxon>Nematoda</taxon>
        <taxon>Chromadorea</taxon>
        <taxon>Rhabditida</taxon>
        <taxon>Rhabditina</taxon>
        <taxon>Rhabditomorpha</taxon>
        <taxon>Rhabditoidea</taxon>
        <taxon>Rhabditidae</taxon>
        <taxon>Peloderinae</taxon>
        <taxon>Caenorhabditis</taxon>
    </lineage>
</organism>
<dbReference type="FunCoup" id="G0MNW4">
    <property type="interactions" value="7"/>
</dbReference>
<gene>
    <name evidence="3" type="ORF">CAEBREN_05201</name>
</gene>
<dbReference type="InParanoid" id="G0MNW4"/>
<dbReference type="eggNOG" id="KOG1769">
    <property type="taxonomic scope" value="Eukaryota"/>
</dbReference>
<dbReference type="EMBL" id="GL379804">
    <property type="protein sequence ID" value="EGT38923.1"/>
    <property type="molecule type" value="Genomic_DNA"/>
</dbReference>
<keyword evidence="4" id="KW-1185">Reference proteome</keyword>
<reference evidence="4" key="1">
    <citation type="submission" date="2011-07" db="EMBL/GenBank/DDBJ databases">
        <authorList>
            <consortium name="Caenorhabditis brenneri Sequencing and Analysis Consortium"/>
            <person name="Wilson R.K."/>
        </authorList>
    </citation>
    <scope>NUCLEOTIDE SEQUENCE [LARGE SCALE GENOMIC DNA]</scope>
    <source>
        <strain evidence="4">PB2801</strain>
    </source>
</reference>
<dbReference type="Proteomes" id="UP000008068">
    <property type="component" value="Unassembled WGS sequence"/>
</dbReference>
<feature type="compositionally biased region" description="Basic and acidic residues" evidence="1">
    <location>
        <begin position="188"/>
        <end position="218"/>
    </location>
</feature>
<evidence type="ECO:0000313" key="4">
    <source>
        <dbReference type="Proteomes" id="UP000008068"/>
    </source>
</evidence>
<dbReference type="PANTHER" id="PTHR22989:SF12">
    <property type="entry name" value="METHYLTRANSFERASE FKBM DOMAIN-CONTAINING PROTEIN"/>
    <property type="match status" value="1"/>
</dbReference>
<protein>
    <recommendedName>
        <fullName evidence="2">Methyltransferase FkbM domain-containing protein</fullName>
    </recommendedName>
</protein>
<dbReference type="HOGENOM" id="CLU_585578_0_0_1"/>
<feature type="domain" description="Methyltransferase FkbM" evidence="2">
    <location>
        <begin position="318"/>
        <end position="440"/>
    </location>
</feature>
<dbReference type="AlphaFoldDB" id="G0MNW4"/>
<name>G0MNW4_CAEBE</name>
<dbReference type="PANTHER" id="PTHR22989">
    <property type="entry name" value="UNCHARACTERIZED DUF13 C.ELEGANS"/>
    <property type="match status" value="1"/>
</dbReference>
<feature type="region of interest" description="Disordered" evidence="1">
    <location>
        <begin position="25"/>
        <end position="218"/>
    </location>
</feature>
<proteinExistence type="predicted"/>
<evidence type="ECO:0000256" key="1">
    <source>
        <dbReference type="SAM" id="MobiDB-lite"/>
    </source>
</evidence>
<dbReference type="STRING" id="135651.G0MNW4"/>
<dbReference type="OrthoDB" id="5775722at2759"/>
<dbReference type="InterPro" id="IPR006342">
    <property type="entry name" value="FkbM_mtfrase"/>
</dbReference>
<feature type="compositionally biased region" description="Basic and acidic residues" evidence="1">
    <location>
        <begin position="40"/>
        <end position="50"/>
    </location>
</feature>
<feature type="compositionally biased region" description="Basic and acidic residues" evidence="1">
    <location>
        <begin position="60"/>
        <end position="86"/>
    </location>
</feature>
<accession>G0MNW4</accession>
<evidence type="ECO:0000259" key="2">
    <source>
        <dbReference type="Pfam" id="PF05050"/>
    </source>
</evidence>
<dbReference type="Pfam" id="PF05050">
    <property type="entry name" value="Methyltransf_21"/>
    <property type="match status" value="1"/>
</dbReference>
<evidence type="ECO:0000313" key="3">
    <source>
        <dbReference type="EMBL" id="EGT38923.1"/>
    </source>
</evidence>
<sequence length="467" mass="53007">MSSQTFVVFCAKAKKNKKDNMLVVTPQANTPMPIGNKSMIIDREERDSTRTKAGNRHMKSSKEPDSTDDAFKDLAVRLAKKEKPQKTNDSILDDDENPLAQFQMPERPSVEPNQDGAKLENIVEMQKKPRSTPTTTKAPTPLGAPITAKDASLSKPAPEVGVVVGEKGKSKKSQKSKLPSPPVVTDKTQSDPRGKDVDRTQIGTVEEKEPGGEKKEKSTMISYNDITLFQLKPFAPAFFSTWNSCVQREFLGEKETAEQFWKNFKDKSQKCDKEARISEKMEIIPLRNRDEMKYAVLPVQEMKDINQNVTFYGADPIVKENAELYSKIGQFFPFAVGGKAGFSTASVLKDGEYVDIPVVHVDVYYFLSEVLKEDKIDYLWIDAEYAEYGFLDIFYKNGPLTKKGIVFCQMSLEVHNPNQQQKEQFKGLIETLVEEKQYGFFHSENVGHMRMWMFNFGSHYCVRKFFG</sequence>